<comment type="pathway">
    <text evidence="2 11">Amino-acid biosynthesis; L-histidine biosynthesis; L-histidine from 5-phospho-alpha-D-ribose 1-diphosphate: step 5/9.</text>
</comment>
<dbReference type="FunFam" id="3.20.20.70:FF:000006">
    <property type="entry name" value="Imidazole glycerol phosphate synthase subunit HisF"/>
    <property type="match status" value="1"/>
</dbReference>
<evidence type="ECO:0000256" key="6">
    <source>
        <dbReference type="ARBA" id="ARBA00022605"/>
    </source>
</evidence>
<evidence type="ECO:0000256" key="5">
    <source>
        <dbReference type="ARBA" id="ARBA00022490"/>
    </source>
</evidence>
<evidence type="ECO:0000256" key="12">
    <source>
        <dbReference type="RuleBase" id="RU003657"/>
    </source>
</evidence>
<name>A0A5D4MB54_9BACI</name>
<feature type="active site" evidence="11">
    <location>
        <position position="130"/>
    </location>
</feature>
<organism evidence="13 14">
    <name type="scientific">Rossellomorea vietnamensis</name>
    <dbReference type="NCBI Taxonomy" id="218284"/>
    <lineage>
        <taxon>Bacteria</taxon>
        <taxon>Bacillati</taxon>
        <taxon>Bacillota</taxon>
        <taxon>Bacilli</taxon>
        <taxon>Bacillales</taxon>
        <taxon>Bacillaceae</taxon>
        <taxon>Rossellomorea</taxon>
    </lineage>
</organism>
<evidence type="ECO:0000256" key="8">
    <source>
        <dbReference type="ARBA" id="ARBA00023239"/>
    </source>
</evidence>
<evidence type="ECO:0000256" key="1">
    <source>
        <dbReference type="ARBA" id="ARBA00004496"/>
    </source>
</evidence>
<evidence type="ECO:0000256" key="9">
    <source>
        <dbReference type="ARBA" id="ARBA00025475"/>
    </source>
</evidence>
<dbReference type="InterPro" id="IPR006062">
    <property type="entry name" value="His_biosynth"/>
</dbReference>
<proteinExistence type="inferred from homology"/>
<dbReference type="EMBL" id="VTEG01000008">
    <property type="protein sequence ID" value="TYR98821.1"/>
    <property type="molecule type" value="Genomic_DNA"/>
</dbReference>
<protein>
    <recommendedName>
        <fullName evidence="11">Imidazole glycerol phosphate synthase subunit HisF</fullName>
        <ecNumber evidence="11">4.3.2.10</ecNumber>
    </recommendedName>
    <alternativeName>
        <fullName evidence="11">IGP synthase cyclase subunit</fullName>
    </alternativeName>
    <alternativeName>
        <fullName evidence="11">IGP synthase subunit HisF</fullName>
    </alternativeName>
    <alternativeName>
        <fullName evidence="11">ImGP synthase subunit HisF</fullName>
        <shortName evidence="11">IGPS subunit HisF</shortName>
    </alternativeName>
</protein>
<dbReference type="NCBIfam" id="TIGR00735">
    <property type="entry name" value="hisF"/>
    <property type="match status" value="1"/>
</dbReference>
<keyword evidence="8 11" id="KW-0456">Lyase</keyword>
<dbReference type="AlphaFoldDB" id="A0A5D4MB54"/>
<dbReference type="InterPro" id="IPR011060">
    <property type="entry name" value="RibuloseP-bd_barrel"/>
</dbReference>
<gene>
    <name evidence="11 13" type="primary">hisF</name>
    <name evidence="13" type="ORF">FZC84_12395</name>
</gene>
<comment type="function">
    <text evidence="9 11">IGPS catalyzes the conversion of PRFAR and glutamine to IGP, AICAR and glutamate. The HisF subunit catalyzes the cyclization activity that produces IGP and AICAR from PRFAR using the ammonia provided by the HisH subunit.</text>
</comment>
<comment type="catalytic activity">
    <reaction evidence="10 11">
        <text>5-[(5-phospho-1-deoxy-D-ribulos-1-ylimino)methylamino]-1-(5-phospho-beta-D-ribosyl)imidazole-4-carboxamide + L-glutamine = D-erythro-1-(imidazol-4-yl)glycerol 3-phosphate + 5-amino-1-(5-phospho-beta-D-ribosyl)imidazole-4-carboxamide + L-glutamate + H(+)</text>
        <dbReference type="Rhea" id="RHEA:24793"/>
        <dbReference type="ChEBI" id="CHEBI:15378"/>
        <dbReference type="ChEBI" id="CHEBI:29985"/>
        <dbReference type="ChEBI" id="CHEBI:58278"/>
        <dbReference type="ChEBI" id="CHEBI:58359"/>
        <dbReference type="ChEBI" id="CHEBI:58475"/>
        <dbReference type="ChEBI" id="CHEBI:58525"/>
        <dbReference type="EC" id="4.3.2.10"/>
    </reaction>
</comment>
<dbReference type="Gene3D" id="3.20.20.70">
    <property type="entry name" value="Aldolase class I"/>
    <property type="match status" value="1"/>
</dbReference>
<dbReference type="GO" id="GO:0000105">
    <property type="term" value="P:L-histidine biosynthetic process"/>
    <property type="evidence" value="ECO:0007669"/>
    <property type="project" value="UniProtKB-UniRule"/>
</dbReference>
<dbReference type="InterPro" id="IPR013785">
    <property type="entry name" value="Aldolase_TIM"/>
</dbReference>
<evidence type="ECO:0000313" key="13">
    <source>
        <dbReference type="EMBL" id="TYR98821.1"/>
    </source>
</evidence>
<keyword evidence="7 11" id="KW-0368">Histidine biosynthesis</keyword>
<dbReference type="EC" id="4.3.2.10" evidence="11"/>
<evidence type="ECO:0000256" key="10">
    <source>
        <dbReference type="ARBA" id="ARBA00047838"/>
    </source>
</evidence>
<comment type="similarity">
    <text evidence="3 11 12">Belongs to the HisA/HisF family.</text>
</comment>
<dbReference type="SUPFAM" id="SSF51366">
    <property type="entry name" value="Ribulose-phoshate binding barrel"/>
    <property type="match status" value="1"/>
</dbReference>
<keyword evidence="6 11" id="KW-0028">Amino-acid biosynthesis</keyword>
<dbReference type="InterPro" id="IPR050064">
    <property type="entry name" value="IGPS_HisA/HisF"/>
</dbReference>
<dbReference type="Proteomes" id="UP000325182">
    <property type="component" value="Unassembled WGS sequence"/>
</dbReference>
<dbReference type="CDD" id="cd04731">
    <property type="entry name" value="HisF"/>
    <property type="match status" value="1"/>
</dbReference>
<comment type="caution">
    <text evidence="13">The sequence shown here is derived from an EMBL/GenBank/DDBJ whole genome shotgun (WGS) entry which is preliminary data.</text>
</comment>
<reference evidence="13 14" key="1">
    <citation type="submission" date="2019-08" db="EMBL/GenBank/DDBJ databases">
        <title>Bacillus genomes from the desert of Cuatro Cienegas, Coahuila.</title>
        <authorList>
            <person name="Olmedo-Alvarez G."/>
        </authorList>
    </citation>
    <scope>NUCLEOTIDE SEQUENCE [LARGE SCALE GENOMIC DNA]</scope>
    <source>
        <strain evidence="13 14">CH128b_4D</strain>
    </source>
</reference>
<dbReference type="PANTHER" id="PTHR21235:SF2">
    <property type="entry name" value="IMIDAZOLE GLYCEROL PHOSPHATE SYNTHASE HISHF"/>
    <property type="match status" value="1"/>
</dbReference>
<evidence type="ECO:0000256" key="2">
    <source>
        <dbReference type="ARBA" id="ARBA00005091"/>
    </source>
</evidence>
<dbReference type="PANTHER" id="PTHR21235">
    <property type="entry name" value="IMIDAZOLE GLYCEROL PHOSPHATE SYNTHASE SUBUNIT HISF/H IGP SYNTHASE SUBUNIT HISF/H"/>
    <property type="match status" value="1"/>
</dbReference>
<evidence type="ECO:0000256" key="4">
    <source>
        <dbReference type="ARBA" id="ARBA00011152"/>
    </source>
</evidence>
<keyword evidence="5 11" id="KW-0963">Cytoplasm</keyword>
<dbReference type="InterPro" id="IPR004651">
    <property type="entry name" value="HisF"/>
</dbReference>
<feature type="active site" evidence="11">
    <location>
        <position position="11"/>
    </location>
</feature>
<dbReference type="HAMAP" id="MF_01013">
    <property type="entry name" value="HisF"/>
    <property type="match status" value="1"/>
</dbReference>
<evidence type="ECO:0000256" key="11">
    <source>
        <dbReference type="HAMAP-Rule" id="MF_01013"/>
    </source>
</evidence>
<dbReference type="UniPathway" id="UPA00031">
    <property type="reaction ID" value="UER00010"/>
</dbReference>
<comment type="subcellular location">
    <subcellularLocation>
        <location evidence="1 11">Cytoplasm</location>
    </subcellularLocation>
</comment>
<sequence>MLTKRIIPCLDVKEGRVVKGVSFVELRDAGDPVELAKFYDEQGADELVFLDISASHEGRKTMIDVVKEVASELAIPFTVGGGINSVEDMKNILRSGADKVSLNTAAVLRPELISEGAAYFGSQCIVVAIDAKYDEESDTWKVFTHGGRKVTEKDAVSWAKEAEKLGAGEILLTSMDSDGVKNGFNLPLTKAVSEAVSIPVIASGGAGKAEHFEEIFKNGKADAALAASIFHYKETSVGQVKEFLSGKEVVVR</sequence>
<dbReference type="RefSeq" id="WP_148954076.1">
    <property type="nucleotide sequence ID" value="NZ_VTEG01000008.1"/>
</dbReference>
<dbReference type="Pfam" id="PF00977">
    <property type="entry name" value="His_biosynth"/>
    <property type="match status" value="1"/>
</dbReference>
<comment type="subunit">
    <text evidence="4 11">Heterodimer of HisH and HisF.</text>
</comment>
<dbReference type="GO" id="GO:0005737">
    <property type="term" value="C:cytoplasm"/>
    <property type="evidence" value="ECO:0007669"/>
    <property type="project" value="UniProtKB-SubCell"/>
</dbReference>
<accession>A0A5D4MB54</accession>
<evidence type="ECO:0000256" key="3">
    <source>
        <dbReference type="ARBA" id="ARBA00009667"/>
    </source>
</evidence>
<evidence type="ECO:0000313" key="14">
    <source>
        <dbReference type="Proteomes" id="UP000325182"/>
    </source>
</evidence>
<dbReference type="GO" id="GO:0016829">
    <property type="term" value="F:lyase activity"/>
    <property type="evidence" value="ECO:0007669"/>
    <property type="project" value="UniProtKB-KW"/>
</dbReference>
<evidence type="ECO:0000256" key="7">
    <source>
        <dbReference type="ARBA" id="ARBA00023102"/>
    </source>
</evidence>
<dbReference type="GO" id="GO:0000107">
    <property type="term" value="F:imidazoleglycerol-phosphate synthase activity"/>
    <property type="evidence" value="ECO:0007669"/>
    <property type="project" value="UniProtKB-UniRule"/>
</dbReference>